<organism evidence="1">
    <name type="scientific">Eurydice pulchra</name>
    <name type="common">Speckled sea louse</name>
    <dbReference type="NCBI Taxonomy" id="155694"/>
    <lineage>
        <taxon>Eukaryota</taxon>
        <taxon>Metazoa</taxon>
        <taxon>Ecdysozoa</taxon>
        <taxon>Arthropoda</taxon>
        <taxon>Crustacea</taxon>
        <taxon>Multicrustacea</taxon>
        <taxon>Malacostraca</taxon>
        <taxon>Eumalacostraca</taxon>
        <taxon>Peracarida</taxon>
        <taxon>Isopoda</taxon>
        <taxon>Cirolanidae</taxon>
        <taxon>Eurydice</taxon>
    </lineage>
</organism>
<dbReference type="AlphaFoldDB" id="E3SX86"/>
<sequence>MPQMAPMPWLSLQALFVGALFITMAFLYFSKGFFASCTAKSGLGSVSWPW</sequence>
<keyword evidence="1" id="KW-0496">Mitochondrion</keyword>
<reference evidence="1" key="1">
    <citation type="journal article" date="2012" name="Mol. Phylogenet. Evol.">
        <title>Multiple rearrangements in mitochondrial genomes of Isopoda and phylogenetic implications.</title>
        <authorList>
            <person name="Kilpert F."/>
            <person name="Held C."/>
            <person name="Podsiadlowski L."/>
        </authorList>
    </citation>
    <scope>NUCLEOTIDE SEQUENCE</scope>
</reference>
<gene>
    <name evidence="1" type="primary">ATP8</name>
</gene>
<dbReference type="EMBL" id="GU130253">
    <property type="protein sequence ID" value="ADA69769.1"/>
    <property type="molecule type" value="Genomic_DNA"/>
</dbReference>
<geneLocation type="mitochondrion" evidence="1"/>
<proteinExistence type="predicted"/>
<protein>
    <submittedName>
        <fullName evidence="1">ATP synthase F0 subunit 8</fullName>
    </submittedName>
</protein>
<evidence type="ECO:0000313" key="1">
    <source>
        <dbReference type="EMBL" id="ADA69769.1"/>
    </source>
</evidence>
<accession>E3SX86</accession>
<name>E3SX86_EURPU</name>